<dbReference type="GO" id="GO:0005856">
    <property type="term" value="C:cytoskeleton"/>
    <property type="evidence" value="ECO:0007669"/>
    <property type="project" value="UniProtKB-SubCell"/>
</dbReference>
<dbReference type="InterPro" id="IPR007707">
    <property type="entry name" value="TACC_C"/>
</dbReference>
<dbReference type="PANTHER" id="PTHR13924:SF10">
    <property type="entry name" value="TRANSFORMING ACIDIC COILED-COIL PROTEIN, ISOFORM K"/>
    <property type="match status" value="1"/>
</dbReference>
<keyword evidence="10" id="KW-1185">Reference proteome</keyword>
<name>A0A1A9WS00_9MUSC</name>
<dbReference type="EnsemblMetazoa" id="GBRI029970-RA">
    <property type="protein sequence ID" value="GBRI029970-PA"/>
    <property type="gene ID" value="GBRI029970"/>
</dbReference>
<evidence type="ECO:0000313" key="10">
    <source>
        <dbReference type="Proteomes" id="UP000091820"/>
    </source>
</evidence>
<dbReference type="STRING" id="37001.A0A1A9WS00"/>
<dbReference type="AlphaFoldDB" id="A0A1A9WS00"/>
<keyword evidence="6" id="KW-0206">Cytoskeleton</keyword>
<sequence>MTCQLKANEEALLAEKRHNLENLRLQEQRYEKMKNHAMQQLEIANKKLESFVKDHAIETTKLKASLKKEEIARSSITEQLMQKTKENAELMKICDELISGQGS</sequence>
<evidence type="ECO:0000256" key="3">
    <source>
        <dbReference type="ARBA" id="ARBA00022490"/>
    </source>
</evidence>
<evidence type="ECO:0000256" key="5">
    <source>
        <dbReference type="ARBA" id="ARBA00023054"/>
    </source>
</evidence>
<evidence type="ECO:0000256" key="4">
    <source>
        <dbReference type="ARBA" id="ARBA00022553"/>
    </source>
</evidence>
<reference evidence="10" key="1">
    <citation type="submission" date="2014-03" db="EMBL/GenBank/DDBJ databases">
        <authorList>
            <person name="Aksoy S."/>
            <person name="Warren W."/>
            <person name="Wilson R.K."/>
        </authorList>
    </citation>
    <scope>NUCLEOTIDE SEQUENCE [LARGE SCALE GENOMIC DNA]</scope>
    <source>
        <strain evidence="10">IAEA</strain>
    </source>
</reference>
<evidence type="ECO:0000256" key="1">
    <source>
        <dbReference type="ARBA" id="ARBA00004245"/>
    </source>
</evidence>
<dbReference type="Gene3D" id="1.20.5.1700">
    <property type="match status" value="1"/>
</dbReference>
<dbReference type="GO" id="GO:0005737">
    <property type="term" value="C:cytoplasm"/>
    <property type="evidence" value="ECO:0007669"/>
    <property type="project" value="TreeGrafter"/>
</dbReference>
<organism evidence="9 10">
    <name type="scientific">Glossina brevipalpis</name>
    <dbReference type="NCBI Taxonomy" id="37001"/>
    <lineage>
        <taxon>Eukaryota</taxon>
        <taxon>Metazoa</taxon>
        <taxon>Ecdysozoa</taxon>
        <taxon>Arthropoda</taxon>
        <taxon>Hexapoda</taxon>
        <taxon>Insecta</taxon>
        <taxon>Pterygota</taxon>
        <taxon>Neoptera</taxon>
        <taxon>Endopterygota</taxon>
        <taxon>Diptera</taxon>
        <taxon>Brachycera</taxon>
        <taxon>Muscomorpha</taxon>
        <taxon>Hippoboscoidea</taxon>
        <taxon>Glossinidae</taxon>
        <taxon>Glossina</taxon>
    </lineage>
</organism>
<evidence type="ECO:0000256" key="7">
    <source>
        <dbReference type="SAM" id="Coils"/>
    </source>
</evidence>
<feature type="domain" description="Transforming acidic coiled-coil-containing protein C-terminal" evidence="8">
    <location>
        <begin position="4"/>
        <end position="98"/>
    </location>
</feature>
<dbReference type="Proteomes" id="UP000091820">
    <property type="component" value="Unassembled WGS sequence"/>
</dbReference>
<proteinExistence type="inferred from homology"/>
<dbReference type="PANTHER" id="PTHR13924">
    <property type="entry name" value="TRANSFORMING ACIDIC COILED-COIL CONTAINING PROTEIN 1/2"/>
    <property type="match status" value="1"/>
</dbReference>
<dbReference type="GO" id="GO:0007052">
    <property type="term" value="P:mitotic spindle organization"/>
    <property type="evidence" value="ECO:0007669"/>
    <property type="project" value="InterPro"/>
</dbReference>
<dbReference type="Pfam" id="PF05010">
    <property type="entry name" value="TACC_C"/>
    <property type="match status" value="1"/>
</dbReference>
<evidence type="ECO:0000259" key="8">
    <source>
        <dbReference type="Pfam" id="PF05010"/>
    </source>
</evidence>
<evidence type="ECO:0000313" key="9">
    <source>
        <dbReference type="EnsemblMetazoa" id="GBRI029970-PA"/>
    </source>
</evidence>
<feature type="coiled-coil region" evidence="7">
    <location>
        <begin position="6"/>
        <end position="47"/>
    </location>
</feature>
<evidence type="ECO:0000256" key="6">
    <source>
        <dbReference type="ARBA" id="ARBA00023212"/>
    </source>
</evidence>
<protein>
    <recommendedName>
        <fullName evidence="8">Transforming acidic coiled-coil-containing protein C-terminal domain-containing protein</fullName>
    </recommendedName>
</protein>
<keyword evidence="4" id="KW-0597">Phosphoprotein</keyword>
<keyword evidence="5 7" id="KW-0175">Coiled coil</keyword>
<dbReference type="InterPro" id="IPR039915">
    <property type="entry name" value="TACC"/>
</dbReference>
<reference evidence="9" key="2">
    <citation type="submission" date="2020-05" db="UniProtKB">
        <authorList>
            <consortium name="EnsemblMetazoa"/>
        </authorList>
    </citation>
    <scope>IDENTIFICATION</scope>
    <source>
        <strain evidence="9">IAEA</strain>
    </source>
</reference>
<keyword evidence="3" id="KW-0963">Cytoplasm</keyword>
<evidence type="ECO:0000256" key="2">
    <source>
        <dbReference type="ARBA" id="ARBA00009423"/>
    </source>
</evidence>
<dbReference type="FunFam" id="1.20.5.1700:FF:000001">
    <property type="entry name" value="Transforming acidic coiled-coil-containing protein 1 isoform 2"/>
    <property type="match status" value="1"/>
</dbReference>
<dbReference type="VEuPathDB" id="VectorBase:GBRI029970"/>
<dbReference type="GO" id="GO:0007097">
    <property type="term" value="P:nuclear migration"/>
    <property type="evidence" value="ECO:0007669"/>
    <property type="project" value="TreeGrafter"/>
</dbReference>
<comment type="subcellular location">
    <subcellularLocation>
        <location evidence="1">Cytoplasm</location>
        <location evidence="1">Cytoskeleton</location>
    </subcellularLocation>
</comment>
<accession>A0A1A9WS00</accession>
<comment type="similarity">
    <text evidence="2">Belongs to the TACC family.</text>
</comment>